<proteinExistence type="predicted"/>
<dbReference type="Proteomes" id="UP000664096">
    <property type="component" value="Unassembled WGS sequence"/>
</dbReference>
<reference evidence="1" key="1">
    <citation type="submission" date="2020-12" db="EMBL/GenBank/DDBJ databases">
        <title>Oil enriched cultivation method for isolating marine PHA-producing bacteria.</title>
        <authorList>
            <person name="Zheng W."/>
            <person name="Yu S."/>
            <person name="Huang Y."/>
        </authorList>
    </citation>
    <scope>NUCLEOTIDE SEQUENCE</scope>
    <source>
        <strain evidence="1">SY-2-12</strain>
    </source>
</reference>
<name>A0A939EFP1_9HYPH</name>
<protein>
    <submittedName>
        <fullName evidence="1">Uncharacterized protein</fullName>
    </submittedName>
</protein>
<accession>A0A939EFP1</accession>
<gene>
    <name evidence="1" type="ORF">JF539_18625</name>
</gene>
<comment type="caution">
    <text evidence="1">The sequence shown here is derived from an EMBL/GenBank/DDBJ whole genome shotgun (WGS) entry which is preliminary data.</text>
</comment>
<sequence length="97" mass="10788">MITLEDCLGLCDLSEEEILAIAEHDHLPEIAAIAKGQYLLRKEHGTSTIFSIVVDDIRDAQARGDKDHVVALLHVLHHFVRAHPEAAPEVHPWSRVG</sequence>
<evidence type="ECO:0000313" key="1">
    <source>
        <dbReference type="EMBL" id="MBN9672376.1"/>
    </source>
</evidence>
<dbReference type="AlphaFoldDB" id="A0A939EFP1"/>
<dbReference type="RefSeq" id="WP_207142224.1">
    <property type="nucleotide sequence ID" value="NZ_JAEKJZ010000004.1"/>
</dbReference>
<organism evidence="1 2">
    <name type="scientific">Roseibium aggregatum</name>
    <dbReference type="NCBI Taxonomy" id="187304"/>
    <lineage>
        <taxon>Bacteria</taxon>
        <taxon>Pseudomonadati</taxon>
        <taxon>Pseudomonadota</taxon>
        <taxon>Alphaproteobacteria</taxon>
        <taxon>Hyphomicrobiales</taxon>
        <taxon>Stappiaceae</taxon>
        <taxon>Roseibium</taxon>
    </lineage>
</organism>
<dbReference type="EMBL" id="JAEKJZ010000004">
    <property type="protein sequence ID" value="MBN9672376.1"/>
    <property type="molecule type" value="Genomic_DNA"/>
</dbReference>
<evidence type="ECO:0000313" key="2">
    <source>
        <dbReference type="Proteomes" id="UP000664096"/>
    </source>
</evidence>